<dbReference type="EMBL" id="QGKX02001621">
    <property type="protein sequence ID" value="KAF3500529.1"/>
    <property type="molecule type" value="Genomic_DNA"/>
</dbReference>
<dbReference type="AlphaFoldDB" id="A0A8S9NHP4"/>
<dbReference type="Proteomes" id="UP000712600">
    <property type="component" value="Unassembled WGS sequence"/>
</dbReference>
<reference evidence="1" key="1">
    <citation type="submission" date="2019-12" db="EMBL/GenBank/DDBJ databases">
        <title>Genome sequencing and annotation of Brassica cretica.</title>
        <authorList>
            <person name="Studholme D.J."/>
            <person name="Sarris P."/>
        </authorList>
    </citation>
    <scope>NUCLEOTIDE SEQUENCE</scope>
    <source>
        <strain evidence="1">PFS-109/04</strain>
        <tissue evidence="1">Leaf</tissue>
    </source>
</reference>
<accession>A0A8S9NHP4</accession>
<gene>
    <name evidence="1" type="ORF">F2Q69_00040709</name>
</gene>
<name>A0A8S9NHP4_BRACR</name>
<evidence type="ECO:0000313" key="2">
    <source>
        <dbReference type="Proteomes" id="UP000712600"/>
    </source>
</evidence>
<proteinExistence type="predicted"/>
<evidence type="ECO:0000313" key="1">
    <source>
        <dbReference type="EMBL" id="KAF3500529.1"/>
    </source>
</evidence>
<comment type="caution">
    <text evidence="1">The sequence shown here is derived from an EMBL/GenBank/DDBJ whole genome shotgun (WGS) entry which is preliminary data.</text>
</comment>
<organism evidence="1 2">
    <name type="scientific">Brassica cretica</name>
    <name type="common">Mustard</name>
    <dbReference type="NCBI Taxonomy" id="69181"/>
    <lineage>
        <taxon>Eukaryota</taxon>
        <taxon>Viridiplantae</taxon>
        <taxon>Streptophyta</taxon>
        <taxon>Embryophyta</taxon>
        <taxon>Tracheophyta</taxon>
        <taxon>Spermatophyta</taxon>
        <taxon>Magnoliopsida</taxon>
        <taxon>eudicotyledons</taxon>
        <taxon>Gunneridae</taxon>
        <taxon>Pentapetalae</taxon>
        <taxon>rosids</taxon>
        <taxon>malvids</taxon>
        <taxon>Brassicales</taxon>
        <taxon>Brassicaceae</taxon>
        <taxon>Brassiceae</taxon>
        <taxon>Brassica</taxon>
    </lineage>
</organism>
<protein>
    <submittedName>
        <fullName evidence="1">Uncharacterized protein</fullName>
    </submittedName>
</protein>
<sequence>MDPDHEVKKRERLTKCILKLKDNKLTGVRIESSGSREPRMLRKSLRRLHRKGSRQDSRVDELDVTDPKIFKVLDKLVRKNGTGSFIKRFWKNLSLCCPRIEIIGTRDWKSGVLAKDLLDQTTYLGAVTLAKACWILDDGSKIWDDHLSLDY</sequence>